<keyword evidence="2" id="KW-1185">Reference proteome</keyword>
<dbReference type="HOGENOM" id="CLU_2675095_0_0_1"/>
<dbReference type="Gramene" id="OGLUM03G04980.1">
    <property type="protein sequence ID" value="OGLUM03G04980.1"/>
    <property type="gene ID" value="OGLUM03G04980"/>
</dbReference>
<dbReference type="Proteomes" id="UP000026961">
    <property type="component" value="Chromosome 3"/>
</dbReference>
<name>A0A0D9Z2L7_9ORYZ</name>
<accession>A0A0D9Z2L7</accession>
<dbReference type="AlphaFoldDB" id="A0A0D9Z2L7"/>
<evidence type="ECO:0000313" key="1">
    <source>
        <dbReference type="EnsemblPlants" id="OGLUM03G04980.1"/>
    </source>
</evidence>
<sequence length="75" mass="8291">MSTTLPALHAWLRMLDSFREYSLNTTVLKSLKFLEANSKLAVFLCFLHISPSALNMPSPSSTSMTCSTFTGSAMR</sequence>
<organism evidence="1">
    <name type="scientific">Oryza glumipatula</name>
    <dbReference type="NCBI Taxonomy" id="40148"/>
    <lineage>
        <taxon>Eukaryota</taxon>
        <taxon>Viridiplantae</taxon>
        <taxon>Streptophyta</taxon>
        <taxon>Embryophyta</taxon>
        <taxon>Tracheophyta</taxon>
        <taxon>Spermatophyta</taxon>
        <taxon>Magnoliopsida</taxon>
        <taxon>Liliopsida</taxon>
        <taxon>Poales</taxon>
        <taxon>Poaceae</taxon>
        <taxon>BOP clade</taxon>
        <taxon>Oryzoideae</taxon>
        <taxon>Oryzeae</taxon>
        <taxon>Oryzinae</taxon>
        <taxon>Oryza</taxon>
    </lineage>
</organism>
<dbReference type="EnsemblPlants" id="OGLUM03G04980.1">
    <property type="protein sequence ID" value="OGLUM03G04980.1"/>
    <property type="gene ID" value="OGLUM03G04980"/>
</dbReference>
<evidence type="ECO:0000313" key="2">
    <source>
        <dbReference type="Proteomes" id="UP000026961"/>
    </source>
</evidence>
<reference evidence="1" key="2">
    <citation type="submission" date="2018-05" db="EMBL/GenBank/DDBJ databases">
        <title>OgluRS3 (Oryza glumaepatula Reference Sequence Version 3).</title>
        <authorList>
            <person name="Zhang J."/>
            <person name="Kudrna D."/>
            <person name="Lee S."/>
            <person name="Talag J."/>
            <person name="Welchert J."/>
            <person name="Wing R.A."/>
        </authorList>
    </citation>
    <scope>NUCLEOTIDE SEQUENCE [LARGE SCALE GENOMIC DNA]</scope>
</reference>
<proteinExistence type="predicted"/>
<reference evidence="1" key="1">
    <citation type="submission" date="2015-04" db="UniProtKB">
        <authorList>
            <consortium name="EnsemblPlants"/>
        </authorList>
    </citation>
    <scope>IDENTIFICATION</scope>
</reference>
<protein>
    <submittedName>
        <fullName evidence="1">Uncharacterized protein</fullName>
    </submittedName>
</protein>